<evidence type="ECO:0000313" key="1">
    <source>
        <dbReference type="EMBL" id="KAJ8628501.1"/>
    </source>
</evidence>
<reference evidence="1 2" key="1">
    <citation type="journal article" date="2022" name="Hortic Res">
        <title>A haplotype resolved chromosomal level avocado genome allows analysis of novel avocado genes.</title>
        <authorList>
            <person name="Nath O."/>
            <person name="Fletcher S.J."/>
            <person name="Hayward A."/>
            <person name="Shaw L.M."/>
            <person name="Masouleh A.K."/>
            <person name="Furtado A."/>
            <person name="Henry R.J."/>
            <person name="Mitter N."/>
        </authorList>
    </citation>
    <scope>NUCLEOTIDE SEQUENCE [LARGE SCALE GENOMIC DNA]</scope>
    <source>
        <strain evidence="2">cv. Hass</strain>
    </source>
</reference>
<dbReference type="Proteomes" id="UP001234297">
    <property type="component" value="Chromosome 6"/>
</dbReference>
<accession>A0ACC2L525</accession>
<evidence type="ECO:0000313" key="2">
    <source>
        <dbReference type="Proteomes" id="UP001234297"/>
    </source>
</evidence>
<name>A0ACC2L525_PERAE</name>
<dbReference type="EMBL" id="CM056814">
    <property type="protein sequence ID" value="KAJ8628501.1"/>
    <property type="molecule type" value="Genomic_DNA"/>
</dbReference>
<sequence>MKAVTSPGGPEVLQVQEVSRRRRGPDTDRGDSFKPGRYVTEKGIVSAAGGREPVPWPRMRLHRRIRREERHPMDGSQDKLTFCKELGADVCINYKTEDFVARVKEETGGKGVDVIMDNVGGPYFQRNLNSLNVNSRLFIIGFQGGTITEANLGCMLARRLTVQDAERETAHAGFLRPSPESCCGSPEKEGAAACPAVPLPLVIVAAAGYQRFGLVSISGGPRVAVAGILAAATVAGEACAAVPWSQEEDRQFWFWNRTRT</sequence>
<organism evidence="1 2">
    <name type="scientific">Persea americana</name>
    <name type="common">Avocado</name>
    <dbReference type="NCBI Taxonomy" id="3435"/>
    <lineage>
        <taxon>Eukaryota</taxon>
        <taxon>Viridiplantae</taxon>
        <taxon>Streptophyta</taxon>
        <taxon>Embryophyta</taxon>
        <taxon>Tracheophyta</taxon>
        <taxon>Spermatophyta</taxon>
        <taxon>Magnoliopsida</taxon>
        <taxon>Magnoliidae</taxon>
        <taxon>Laurales</taxon>
        <taxon>Lauraceae</taxon>
        <taxon>Persea</taxon>
    </lineage>
</organism>
<comment type="caution">
    <text evidence="1">The sequence shown here is derived from an EMBL/GenBank/DDBJ whole genome shotgun (WGS) entry which is preliminary data.</text>
</comment>
<protein>
    <submittedName>
        <fullName evidence="1">Uncharacterized protein</fullName>
    </submittedName>
</protein>
<gene>
    <name evidence="1" type="ORF">MRB53_021808</name>
</gene>
<keyword evidence="2" id="KW-1185">Reference proteome</keyword>
<proteinExistence type="predicted"/>